<keyword evidence="2" id="KW-1185">Reference proteome</keyword>
<organism evidence="1 2">
    <name type="scientific">Mesoplasma corruscae</name>
    <dbReference type="NCBI Taxonomy" id="216874"/>
    <lineage>
        <taxon>Bacteria</taxon>
        <taxon>Bacillati</taxon>
        <taxon>Mycoplasmatota</taxon>
        <taxon>Mollicutes</taxon>
        <taxon>Entomoplasmatales</taxon>
        <taxon>Entomoplasmataceae</taxon>
        <taxon>Mesoplasma</taxon>
    </lineage>
</organism>
<dbReference type="Proteomes" id="UP000239785">
    <property type="component" value="Unassembled WGS sequence"/>
</dbReference>
<gene>
    <name evidence="1" type="ORF">MCORR_v1c04260</name>
</gene>
<dbReference type="EMBL" id="PHNF01000001">
    <property type="protein sequence ID" value="PPE06795.1"/>
    <property type="molecule type" value="Genomic_DNA"/>
</dbReference>
<evidence type="ECO:0000313" key="1">
    <source>
        <dbReference type="EMBL" id="PPE06795.1"/>
    </source>
</evidence>
<name>A0A2S5RI07_9MOLU</name>
<evidence type="ECO:0000313" key="2">
    <source>
        <dbReference type="Proteomes" id="UP000239785"/>
    </source>
</evidence>
<protein>
    <submittedName>
        <fullName evidence="1">Uncharacterized protein</fullName>
    </submittedName>
</protein>
<comment type="caution">
    <text evidence="1">The sequence shown here is derived from an EMBL/GenBank/DDBJ whole genome shotgun (WGS) entry which is preliminary data.</text>
</comment>
<proteinExistence type="predicted"/>
<accession>A0A2S5RI07</accession>
<sequence>MRIAGGGSALPPGTVHVGLIIETITLYAPELMAAI</sequence>
<dbReference type="AlphaFoldDB" id="A0A2S5RI07"/>
<reference evidence="1 2" key="1">
    <citation type="submission" date="2017-11" db="EMBL/GenBank/DDBJ databases">
        <title>Genome sequence of Mesoplasma corruscae ELCA-2 (ATCC 49579).</title>
        <authorList>
            <person name="Lo W.-S."/>
            <person name="Kuo C.-H."/>
        </authorList>
    </citation>
    <scope>NUCLEOTIDE SEQUENCE [LARGE SCALE GENOMIC DNA]</scope>
    <source>
        <strain evidence="1 2">ELCA-2</strain>
    </source>
</reference>